<dbReference type="PANTHER" id="PTHR46825:SF15">
    <property type="entry name" value="BETA-LACTAMASE-RELATED DOMAIN-CONTAINING PROTEIN"/>
    <property type="match status" value="1"/>
</dbReference>
<dbReference type="Pfam" id="PF00144">
    <property type="entry name" value="Beta-lactamase"/>
    <property type="match status" value="1"/>
</dbReference>
<gene>
    <name evidence="3" type="ORF">Lysil_1364</name>
</gene>
<organism evidence="3 4">
    <name type="scientific">Solilutibacter silvestris</name>
    <dbReference type="NCBI Taxonomy" id="1645665"/>
    <lineage>
        <taxon>Bacteria</taxon>
        <taxon>Pseudomonadati</taxon>
        <taxon>Pseudomonadota</taxon>
        <taxon>Gammaproteobacteria</taxon>
        <taxon>Lysobacterales</taxon>
        <taxon>Lysobacteraceae</taxon>
        <taxon>Solilutibacter</taxon>
    </lineage>
</organism>
<dbReference type="AlphaFoldDB" id="A0A2K1Q3W7"/>
<feature type="chain" id="PRO_5014322672" evidence="1">
    <location>
        <begin position="23"/>
        <end position="537"/>
    </location>
</feature>
<dbReference type="Proteomes" id="UP000236220">
    <property type="component" value="Unassembled WGS sequence"/>
</dbReference>
<evidence type="ECO:0000313" key="4">
    <source>
        <dbReference type="Proteomes" id="UP000236220"/>
    </source>
</evidence>
<feature type="domain" description="Beta-lactamase-related" evidence="2">
    <location>
        <begin position="31"/>
        <end position="374"/>
    </location>
</feature>
<proteinExistence type="predicted"/>
<keyword evidence="4" id="KW-1185">Reference proteome</keyword>
<protein>
    <submittedName>
        <fullName evidence="3">Beta-lactamase class C and other penicillin binding protein</fullName>
    </submittedName>
</protein>
<feature type="signal peptide" evidence="1">
    <location>
        <begin position="1"/>
        <end position="22"/>
    </location>
</feature>
<dbReference type="InterPro" id="IPR012338">
    <property type="entry name" value="Beta-lactam/transpept-like"/>
</dbReference>
<dbReference type="SUPFAM" id="SSF56601">
    <property type="entry name" value="beta-lactamase/transpeptidase-like"/>
    <property type="match status" value="1"/>
</dbReference>
<dbReference type="Gene3D" id="3.40.710.10">
    <property type="entry name" value="DD-peptidase/beta-lactamase superfamily"/>
    <property type="match status" value="1"/>
</dbReference>
<evidence type="ECO:0000259" key="2">
    <source>
        <dbReference type="Pfam" id="PF00144"/>
    </source>
</evidence>
<reference evidence="3 4" key="1">
    <citation type="submission" date="2017-08" db="EMBL/GenBank/DDBJ databases">
        <title>Lysobacter sylvestris genome.</title>
        <authorList>
            <person name="Zhang D.-C."/>
            <person name="Albuquerque L."/>
            <person name="Franca L."/>
            <person name="Froufe H.J.C."/>
            <person name="Barroso C."/>
            <person name="Egas C."/>
            <person name="Da Costa M."/>
            <person name="Margesin R."/>
        </authorList>
    </citation>
    <scope>NUCLEOTIDE SEQUENCE [LARGE SCALE GENOMIC DNA]</scope>
    <source>
        <strain evidence="3 4">AM20-91</strain>
    </source>
</reference>
<dbReference type="EMBL" id="NPZB01000001">
    <property type="protein sequence ID" value="PNS09735.1"/>
    <property type="molecule type" value="Genomic_DNA"/>
</dbReference>
<evidence type="ECO:0000313" key="3">
    <source>
        <dbReference type="EMBL" id="PNS09735.1"/>
    </source>
</evidence>
<dbReference type="InterPro" id="IPR050491">
    <property type="entry name" value="AmpC-like"/>
</dbReference>
<dbReference type="InterPro" id="IPR001466">
    <property type="entry name" value="Beta-lactam-related"/>
</dbReference>
<keyword evidence="1" id="KW-0732">Signal</keyword>
<sequence>MVMRRLVPLILMVALMPAMADAADDGDRKFFDAAFDATVARYHLPGLALGVIEDGKVVYARAEGERIVGSGQRIDTQTLFKIASNSKAMTAALLARLVDQGKLKWDDPVIKYLPDFQMHDPWVTRNMQVRDLLIHNSGLPAGAGDLMLWPDPNLFTRADVIHGLRYLKPVYSFRSRYAYDNTLYIVAGEVAAKAGGAPYEALLRREVFHPLGLQRCRIGAWNRDAVGNVAQPHARNDGHNVPVRQDDAEIPEVPMAAAGGVRCSLDDMLKWASMWLDPQHIGLVDGKPWLSDVQRRAAWAPQTIMPVSSLMREWDNSHMFAYGYGWRMTDVDGVWKVSHTGTLAGMYSALTLLPDKRTGFVILINGDADDARTVLNQTLVKHITAPLLGKTVTDYADALDVLAAKAAASAKPAKEEPQHRLATRDDRAIIPGRYRDPWLGDAMICPDGDGLRFTAVKSPKMSGRLYIAGKRPMVHWDDPTLDVDAWLDFANGKGSTSLKMSKLDPQGDFSSDYEDLAFQRVAKCPAQPPMARAMHER</sequence>
<accession>A0A2K1Q3W7</accession>
<dbReference type="PANTHER" id="PTHR46825">
    <property type="entry name" value="D-ALANYL-D-ALANINE-CARBOXYPEPTIDASE/ENDOPEPTIDASE AMPH"/>
    <property type="match status" value="1"/>
</dbReference>
<name>A0A2K1Q3W7_9GAMM</name>
<evidence type="ECO:0000256" key="1">
    <source>
        <dbReference type="SAM" id="SignalP"/>
    </source>
</evidence>
<comment type="caution">
    <text evidence="3">The sequence shown here is derived from an EMBL/GenBank/DDBJ whole genome shotgun (WGS) entry which is preliminary data.</text>
</comment>